<dbReference type="InterPro" id="IPR036291">
    <property type="entry name" value="NAD(P)-bd_dom_sf"/>
</dbReference>
<dbReference type="Gene3D" id="3.40.50.720">
    <property type="entry name" value="NAD(P)-binding Rossmann-like Domain"/>
    <property type="match status" value="1"/>
</dbReference>
<dbReference type="Pfam" id="PF00106">
    <property type="entry name" value="adh_short"/>
    <property type="match status" value="1"/>
</dbReference>
<comment type="similarity">
    <text evidence="1 3">Belongs to the short-chain dehydrogenases/reductases (SDR) family.</text>
</comment>
<dbReference type="InterPro" id="IPR057326">
    <property type="entry name" value="KR_dom"/>
</dbReference>
<evidence type="ECO:0000313" key="5">
    <source>
        <dbReference type="EMBL" id="EDM78987.1"/>
    </source>
</evidence>
<sequence length="279" mass="29806">MATILVTGASSGIGLSTARLLASRGHRVFGTSRRSPEAVVAKLGAQPFTFVTMDVRDPGSVAAAIAEVHRQIADELGPDQGLDVVVNNAGMGVAGALEDTSDAEALEQLDTNFLGVHRVCRAVLPDMRARGRGRIVNVGSLAGRITLPFQGFYSASKYALSAYTEALRMELRAFGVSATLIEPGDFQTGFTDARQLAAASEGSAYAPTMTKTMAVFEADELSGRSPDEVARAIARAIDVRNPRVRYTVGPLGQRLGVMLRSLMPERVFEAIFSKLYKLR</sequence>
<comment type="caution">
    <text evidence="5">The sequence shown here is derived from an EMBL/GenBank/DDBJ whole genome shotgun (WGS) entry which is preliminary data.</text>
</comment>
<evidence type="ECO:0000256" key="1">
    <source>
        <dbReference type="ARBA" id="ARBA00006484"/>
    </source>
</evidence>
<dbReference type="SMART" id="SM00822">
    <property type="entry name" value="PKS_KR"/>
    <property type="match status" value="1"/>
</dbReference>
<dbReference type="PRINTS" id="PR00080">
    <property type="entry name" value="SDRFAMILY"/>
</dbReference>
<dbReference type="RefSeq" id="WP_006971874.1">
    <property type="nucleotide sequence ID" value="NZ_ABCS01000024.1"/>
</dbReference>
<dbReference type="OrthoDB" id="5354363at2"/>
<evidence type="ECO:0000259" key="4">
    <source>
        <dbReference type="SMART" id="SM00822"/>
    </source>
</evidence>
<dbReference type="SUPFAM" id="SSF51735">
    <property type="entry name" value="NAD(P)-binding Rossmann-fold domains"/>
    <property type="match status" value="1"/>
</dbReference>
<dbReference type="PROSITE" id="PS00061">
    <property type="entry name" value="ADH_SHORT"/>
    <property type="match status" value="1"/>
</dbReference>
<dbReference type="CDD" id="cd05374">
    <property type="entry name" value="17beta-HSD-like_SDR_c"/>
    <property type="match status" value="1"/>
</dbReference>
<proteinExistence type="inferred from homology"/>
<dbReference type="eggNOG" id="COG0300">
    <property type="taxonomic scope" value="Bacteria"/>
</dbReference>
<feature type="domain" description="Ketoreductase" evidence="4">
    <location>
        <begin position="2"/>
        <end position="184"/>
    </location>
</feature>
<reference evidence="5 6" key="1">
    <citation type="submission" date="2007-06" db="EMBL/GenBank/DDBJ databases">
        <authorList>
            <person name="Shimkets L."/>
            <person name="Ferriera S."/>
            <person name="Johnson J."/>
            <person name="Kravitz S."/>
            <person name="Beeson K."/>
            <person name="Sutton G."/>
            <person name="Rogers Y.-H."/>
            <person name="Friedman R."/>
            <person name="Frazier M."/>
            <person name="Venter J.C."/>
        </authorList>
    </citation>
    <scope>NUCLEOTIDE SEQUENCE [LARGE SCALE GENOMIC DNA]</scope>
    <source>
        <strain evidence="5 6">SIR-1</strain>
    </source>
</reference>
<evidence type="ECO:0000256" key="3">
    <source>
        <dbReference type="RuleBase" id="RU000363"/>
    </source>
</evidence>
<dbReference type="InterPro" id="IPR002347">
    <property type="entry name" value="SDR_fam"/>
</dbReference>
<dbReference type="InterPro" id="IPR020904">
    <property type="entry name" value="Sc_DH/Rdtase_CS"/>
</dbReference>
<dbReference type="PANTHER" id="PTHR43976">
    <property type="entry name" value="SHORT CHAIN DEHYDROGENASE"/>
    <property type="match status" value="1"/>
</dbReference>
<dbReference type="STRING" id="391625.PPSIR1_07083"/>
<accession>A6G575</accession>
<name>A6G575_9BACT</name>
<dbReference type="GO" id="GO:0016491">
    <property type="term" value="F:oxidoreductase activity"/>
    <property type="evidence" value="ECO:0007669"/>
    <property type="project" value="UniProtKB-KW"/>
</dbReference>
<dbReference type="PANTHER" id="PTHR43976:SF16">
    <property type="entry name" value="SHORT-CHAIN DEHYDROGENASE_REDUCTASE FAMILY PROTEIN"/>
    <property type="match status" value="1"/>
</dbReference>
<keyword evidence="2" id="KW-0560">Oxidoreductase</keyword>
<gene>
    <name evidence="5" type="ORF">PPSIR1_07083</name>
</gene>
<dbReference type="PRINTS" id="PR00081">
    <property type="entry name" value="GDHRDH"/>
</dbReference>
<evidence type="ECO:0000256" key="2">
    <source>
        <dbReference type="ARBA" id="ARBA00023002"/>
    </source>
</evidence>
<dbReference type="Proteomes" id="UP000005801">
    <property type="component" value="Unassembled WGS sequence"/>
</dbReference>
<dbReference type="InterPro" id="IPR051911">
    <property type="entry name" value="SDR_oxidoreductase"/>
</dbReference>
<protein>
    <submittedName>
        <fullName evidence="5">Oxidoreductase, short chain dehydrogenase/reductase family protein</fullName>
    </submittedName>
</protein>
<organism evidence="5 6">
    <name type="scientific">Plesiocystis pacifica SIR-1</name>
    <dbReference type="NCBI Taxonomy" id="391625"/>
    <lineage>
        <taxon>Bacteria</taxon>
        <taxon>Pseudomonadati</taxon>
        <taxon>Myxococcota</taxon>
        <taxon>Polyangia</taxon>
        <taxon>Nannocystales</taxon>
        <taxon>Nannocystaceae</taxon>
        <taxon>Plesiocystis</taxon>
    </lineage>
</organism>
<keyword evidence="6" id="KW-1185">Reference proteome</keyword>
<evidence type="ECO:0000313" key="6">
    <source>
        <dbReference type="Proteomes" id="UP000005801"/>
    </source>
</evidence>
<dbReference type="EMBL" id="ABCS01000024">
    <property type="protein sequence ID" value="EDM78987.1"/>
    <property type="molecule type" value="Genomic_DNA"/>
</dbReference>
<dbReference type="AlphaFoldDB" id="A6G575"/>